<dbReference type="InterPro" id="IPR003593">
    <property type="entry name" value="AAA+_ATPase"/>
</dbReference>
<keyword evidence="3" id="KW-0805">Transcription regulation</keyword>
<dbReference type="InterPro" id="IPR027417">
    <property type="entry name" value="P-loop_NTPase"/>
</dbReference>
<evidence type="ECO:0000313" key="8">
    <source>
        <dbReference type="EMBL" id="NEE03836.1"/>
    </source>
</evidence>
<dbReference type="Gene3D" id="3.40.50.300">
    <property type="entry name" value="P-loop containing nucleotide triphosphate hydrolases"/>
    <property type="match status" value="1"/>
</dbReference>
<dbReference type="SUPFAM" id="SSF52540">
    <property type="entry name" value="P-loop containing nucleoside triphosphate hydrolases"/>
    <property type="match status" value="1"/>
</dbReference>
<organism evidence="8 9">
    <name type="scientific">Phytoactinopolyspora halotolerans</name>
    <dbReference type="NCBI Taxonomy" id="1981512"/>
    <lineage>
        <taxon>Bacteria</taxon>
        <taxon>Bacillati</taxon>
        <taxon>Actinomycetota</taxon>
        <taxon>Actinomycetes</taxon>
        <taxon>Jiangellales</taxon>
        <taxon>Jiangellaceae</taxon>
        <taxon>Phytoactinopolyspora</taxon>
    </lineage>
</organism>
<proteinExistence type="inferred from homology"/>
<dbReference type="Gene3D" id="1.10.8.430">
    <property type="entry name" value="Helical domain of apoptotic protease-activating factors"/>
    <property type="match status" value="1"/>
</dbReference>
<dbReference type="GO" id="GO:0006355">
    <property type="term" value="P:regulation of DNA-templated transcription"/>
    <property type="evidence" value="ECO:0007669"/>
    <property type="project" value="InterPro"/>
</dbReference>
<name>A0A6L9SF42_9ACTN</name>
<dbReference type="PRINTS" id="PR00364">
    <property type="entry name" value="DISEASERSIST"/>
</dbReference>
<gene>
    <name evidence="8" type="ORF">G1H10_27070</name>
</gene>
<keyword evidence="2" id="KW-0677">Repeat</keyword>
<dbReference type="AlphaFoldDB" id="A0A6L9SF42"/>
<dbReference type="EMBL" id="JAAGOA010000026">
    <property type="protein sequence ID" value="NEE03836.1"/>
    <property type="molecule type" value="Genomic_DNA"/>
</dbReference>
<evidence type="ECO:0000256" key="3">
    <source>
        <dbReference type="ARBA" id="ARBA00023015"/>
    </source>
</evidence>
<dbReference type="InterPro" id="IPR001867">
    <property type="entry name" value="OmpR/PhoB-type_DNA-bd"/>
</dbReference>
<dbReference type="GO" id="GO:0043531">
    <property type="term" value="F:ADP binding"/>
    <property type="evidence" value="ECO:0007669"/>
    <property type="project" value="InterPro"/>
</dbReference>
<comment type="caution">
    <text evidence="8">The sequence shown here is derived from an EMBL/GenBank/DDBJ whole genome shotgun (WGS) entry which is preliminary data.</text>
</comment>
<feature type="DNA-binding region" description="OmpR/PhoB-type" evidence="6">
    <location>
        <begin position="1"/>
        <end position="90"/>
    </location>
</feature>
<dbReference type="SMART" id="SM00862">
    <property type="entry name" value="Trans_reg_C"/>
    <property type="match status" value="1"/>
</dbReference>
<dbReference type="GO" id="GO:0000160">
    <property type="term" value="P:phosphorelay signal transduction system"/>
    <property type="evidence" value="ECO:0007669"/>
    <property type="project" value="InterPro"/>
</dbReference>
<evidence type="ECO:0000259" key="7">
    <source>
        <dbReference type="PROSITE" id="PS51755"/>
    </source>
</evidence>
<dbReference type="SMART" id="SM00382">
    <property type="entry name" value="AAA"/>
    <property type="match status" value="1"/>
</dbReference>
<keyword evidence="9" id="KW-1185">Reference proteome</keyword>
<evidence type="ECO:0000313" key="9">
    <source>
        <dbReference type="Proteomes" id="UP000475214"/>
    </source>
</evidence>
<evidence type="ECO:0000256" key="1">
    <source>
        <dbReference type="ARBA" id="ARBA00005820"/>
    </source>
</evidence>
<dbReference type="InterPro" id="IPR019734">
    <property type="entry name" value="TPR_rpt"/>
</dbReference>
<dbReference type="InterPro" id="IPR016032">
    <property type="entry name" value="Sig_transdc_resp-reg_C-effctor"/>
</dbReference>
<dbReference type="Proteomes" id="UP000475214">
    <property type="component" value="Unassembled WGS sequence"/>
</dbReference>
<dbReference type="InterPro" id="IPR051677">
    <property type="entry name" value="AfsR-DnrI-RedD_regulator"/>
</dbReference>
<sequence length="1102" mass="119313">MRFEVLGPVRAVHDARVLGPVSEHRRRLLAALLIRANRPVSTDILAEALWGDDLPAKSAKGLQMHVHRLRHVLDRPDRLVGVAGGYVLEVGPDELDADVFARLHTEARQAREAGDLDTAVAGFRAALALWRGRAYADVDGLAVVGSEARRLAEAGVIAREELYDAELARGSTREIVPELIESVAEFPLRERFTAQLMLALYRSGRQARALTAFRAARQRLADELGTEPGRELRELYDAIRAEDPSLLHDHGDGTVSAVDDGSSVTGGRMIPGQLPPPPGAFVGREAELAELEQVGMADDARVVVISGMAGVGKTALAIRFANEVADRFGNGQLYIDLRGYSSAPALEPMEALARMMRGLGAEAVRPTATLEDATAEYRSLIAGRKMLVLLDNAVSAEQVRPLLPATPGCLVLVTSRNRLSGLVAREGARRISLGVLPSADAWTLLTRILGQERLSRAPEHGTALVEACAELPLALRIAAAQLADEPYRGLDDYLAEFHERGLAALALDDDAELSAVTAAFDSSYRRLDHDTKRLFRLLGLVPGLDFTVDAAAALSGASVAGVRVHIRRLVNAHLLDEHAPGRYRFHDLVRDYARYCAEHQDSTDSRTDALERLYTWYYLGKEAATDLGFANGREGQPAVPLSEAVPEIVFSDGQEAADWLLAEFHNIVAAVWSSLGSERVHWSWHLMLGLAPFMGHRGFLAEVLAPMQSAADAVRAAGDGDAIAPTLGALAIVRSHAGLPVPDDVLTELIAHAERLGRPSLLGDSLGIAGLVNLRRGDIDAADEVFTRARAAFCEADDRDGQGQVLNHLANIAVLRGDLSRAERLLEQNLLLQDGAPVSWLLIAMIELLKVRTMLGRMDGLEELDGQAEQALRELGDRSKAAMHTINRARWARVTGRAEQARELAATAKQVGDDLEFVRHRWEARLELGMAYLSLRDPTAAKTEFEQVMEIVHAAGVREATAPAACGLAECELAAGALRKAEEHAREAVEAARGWSPVQLAEALVALARIELADGRVTDAITHADEALAIQRKTGHYLGQAHAHRAVGEAHIAADDPASKSRGIDHMREALRMFKSVGSWEATDVRQLLHATARPESRASDA</sequence>
<evidence type="ECO:0000256" key="6">
    <source>
        <dbReference type="PROSITE-ProRule" id="PRU01091"/>
    </source>
</evidence>
<evidence type="ECO:0000256" key="2">
    <source>
        <dbReference type="ARBA" id="ARBA00022737"/>
    </source>
</evidence>
<dbReference type="GO" id="GO:0003677">
    <property type="term" value="F:DNA binding"/>
    <property type="evidence" value="ECO:0007669"/>
    <property type="project" value="UniProtKB-UniRule"/>
</dbReference>
<dbReference type="InterPro" id="IPR011990">
    <property type="entry name" value="TPR-like_helical_dom_sf"/>
</dbReference>
<dbReference type="InterPro" id="IPR005158">
    <property type="entry name" value="BTAD"/>
</dbReference>
<dbReference type="CDD" id="cd15831">
    <property type="entry name" value="BTAD"/>
    <property type="match status" value="1"/>
</dbReference>
<keyword evidence="4 6" id="KW-0238">DNA-binding</keyword>
<dbReference type="PANTHER" id="PTHR35807:SF1">
    <property type="entry name" value="TRANSCRIPTIONAL REGULATOR REDD"/>
    <property type="match status" value="1"/>
</dbReference>
<dbReference type="Pfam" id="PF00486">
    <property type="entry name" value="Trans_reg_C"/>
    <property type="match status" value="1"/>
</dbReference>
<dbReference type="Pfam" id="PF00931">
    <property type="entry name" value="NB-ARC"/>
    <property type="match status" value="1"/>
</dbReference>
<dbReference type="SMART" id="SM00028">
    <property type="entry name" value="TPR"/>
    <property type="match status" value="4"/>
</dbReference>
<keyword evidence="5" id="KW-0804">Transcription</keyword>
<dbReference type="SUPFAM" id="SSF48452">
    <property type="entry name" value="TPR-like"/>
    <property type="match status" value="2"/>
</dbReference>
<comment type="similarity">
    <text evidence="1">Belongs to the AfsR/DnrI/RedD regulatory family.</text>
</comment>
<reference evidence="8 9" key="1">
    <citation type="submission" date="2020-02" db="EMBL/GenBank/DDBJ databases">
        <authorList>
            <person name="Li X.-J."/>
            <person name="Han X.-M."/>
        </authorList>
    </citation>
    <scope>NUCLEOTIDE SEQUENCE [LARGE SCALE GENOMIC DNA]</scope>
    <source>
        <strain evidence="8 9">CCTCC AB 2017055</strain>
    </source>
</reference>
<dbReference type="InterPro" id="IPR036388">
    <property type="entry name" value="WH-like_DNA-bd_sf"/>
</dbReference>
<dbReference type="Pfam" id="PF03704">
    <property type="entry name" value="BTAD"/>
    <property type="match status" value="1"/>
</dbReference>
<accession>A0A6L9SF42</accession>
<protein>
    <submittedName>
        <fullName evidence="8">AfsR family transcriptional regulator</fullName>
    </submittedName>
</protein>
<dbReference type="SUPFAM" id="SSF46894">
    <property type="entry name" value="C-terminal effector domain of the bipartite response regulators"/>
    <property type="match status" value="1"/>
</dbReference>
<dbReference type="InterPro" id="IPR042197">
    <property type="entry name" value="Apaf_helical"/>
</dbReference>
<dbReference type="SMART" id="SM01043">
    <property type="entry name" value="BTAD"/>
    <property type="match status" value="1"/>
</dbReference>
<dbReference type="PANTHER" id="PTHR35807">
    <property type="entry name" value="TRANSCRIPTIONAL REGULATOR REDD-RELATED"/>
    <property type="match status" value="1"/>
</dbReference>
<dbReference type="InterPro" id="IPR002182">
    <property type="entry name" value="NB-ARC"/>
</dbReference>
<evidence type="ECO:0000256" key="4">
    <source>
        <dbReference type="ARBA" id="ARBA00023125"/>
    </source>
</evidence>
<dbReference type="Gene3D" id="1.10.10.10">
    <property type="entry name" value="Winged helix-like DNA-binding domain superfamily/Winged helix DNA-binding domain"/>
    <property type="match status" value="1"/>
</dbReference>
<dbReference type="PROSITE" id="PS51755">
    <property type="entry name" value="OMPR_PHOB"/>
    <property type="match status" value="1"/>
</dbReference>
<dbReference type="Gene3D" id="1.25.40.10">
    <property type="entry name" value="Tetratricopeptide repeat domain"/>
    <property type="match status" value="3"/>
</dbReference>
<feature type="domain" description="OmpR/PhoB-type" evidence="7">
    <location>
        <begin position="1"/>
        <end position="90"/>
    </location>
</feature>
<evidence type="ECO:0000256" key="5">
    <source>
        <dbReference type="ARBA" id="ARBA00023163"/>
    </source>
</evidence>